<proteinExistence type="predicted"/>
<dbReference type="RefSeq" id="WP_131184593.1">
    <property type="nucleotide sequence ID" value="NZ_QJUO01000015.1"/>
</dbReference>
<feature type="domain" description="FecR protein" evidence="2">
    <location>
        <begin position="109"/>
        <end position="201"/>
    </location>
</feature>
<dbReference type="InterPro" id="IPR012373">
    <property type="entry name" value="Ferrdict_sens_TM"/>
</dbReference>
<gene>
    <name evidence="5" type="ORF">DNJ96_10480</name>
</gene>
<evidence type="ECO:0000259" key="3">
    <source>
        <dbReference type="Pfam" id="PF16220"/>
    </source>
</evidence>
<dbReference type="InterPro" id="IPR032508">
    <property type="entry name" value="FecR_C"/>
</dbReference>
<dbReference type="GO" id="GO:0016989">
    <property type="term" value="F:sigma factor antagonist activity"/>
    <property type="evidence" value="ECO:0007669"/>
    <property type="project" value="TreeGrafter"/>
</dbReference>
<protein>
    <submittedName>
        <fullName evidence="5">Iron dicitrate transport regulator FecR</fullName>
    </submittedName>
</protein>
<sequence>MSEHSTQDLAQLEEQAIERLVHLHSGRASVADRQAFEHWSQRSDAHRAAARSAQALWDDIPQTETARHFVPPAPRRKPRRRLAAALAASLAILVVGGTLLDPLPALRADHVTAVGERRQLQLQDGSQLWLNSASAVSIDYSPGSRTIHLYKGEALFEVARDADRPFIVHAGGGTVRAVGTRFDVDLQGRKTDVVVSEGIVEVASGQQAALRLEAGQGVTYQAGQPPGPLRQEDAQASSAWQRGKLIFNRRPLGEVLAKLGRHLPGKLHLTDGALRELRISGVFELDDPQAALRTLEQTQPLRITRLPLLTLIRPKP</sequence>
<organism evidence="5 6">
    <name type="scientific">Stutzerimonas kirkiae</name>
    <dbReference type="NCBI Taxonomy" id="2211392"/>
    <lineage>
        <taxon>Bacteria</taxon>
        <taxon>Pseudomonadati</taxon>
        <taxon>Pseudomonadota</taxon>
        <taxon>Gammaproteobacteria</taxon>
        <taxon>Pseudomonadales</taxon>
        <taxon>Pseudomonadaceae</taxon>
        <taxon>Stutzerimonas</taxon>
    </lineage>
</organism>
<dbReference type="Pfam" id="PF04773">
    <property type="entry name" value="FecR"/>
    <property type="match status" value="1"/>
</dbReference>
<feature type="transmembrane region" description="Helical" evidence="1">
    <location>
        <begin position="82"/>
        <end position="100"/>
    </location>
</feature>
<dbReference type="Pfam" id="PF16220">
    <property type="entry name" value="DUF4880"/>
    <property type="match status" value="1"/>
</dbReference>
<dbReference type="OrthoDB" id="8641865at2"/>
<evidence type="ECO:0000256" key="1">
    <source>
        <dbReference type="SAM" id="Phobius"/>
    </source>
</evidence>
<dbReference type="PANTHER" id="PTHR30273:SF2">
    <property type="entry name" value="PROTEIN FECR"/>
    <property type="match status" value="1"/>
</dbReference>
<dbReference type="PIRSF" id="PIRSF018266">
    <property type="entry name" value="FecR"/>
    <property type="match status" value="1"/>
</dbReference>
<evidence type="ECO:0000259" key="2">
    <source>
        <dbReference type="Pfam" id="PF04773"/>
    </source>
</evidence>
<dbReference type="Gene3D" id="2.60.120.1440">
    <property type="match status" value="1"/>
</dbReference>
<evidence type="ECO:0000313" key="6">
    <source>
        <dbReference type="Proteomes" id="UP000292639"/>
    </source>
</evidence>
<name>A0A4Q9R7H1_9GAMM</name>
<comment type="caution">
    <text evidence="5">The sequence shown here is derived from an EMBL/GenBank/DDBJ whole genome shotgun (WGS) entry which is preliminary data.</text>
</comment>
<dbReference type="PANTHER" id="PTHR30273">
    <property type="entry name" value="PERIPLASMIC SIGNAL SENSOR AND SIGMA FACTOR ACTIVATOR FECR-RELATED"/>
    <property type="match status" value="1"/>
</dbReference>
<dbReference type="InterPro" id="IPR032623">
    <property type="entry name" value="FecR_N"/>
</dbReference>
<evidence type="ECO:0000313" key="5">
    <source>
        <dbReference type="EMBL" id="TBU96562.1"/>
    </source>
</evidence>
<dbReference type="Proteomes" id="UP000292639">
    <property type="component" value="Unassembled WGS sequence"/>
</dbReference>
<reference evidence="5 6" key="1">
    <citation type="submission" date="2018-06" db="EMBL/GenBank/DDBJ databases">
        <title>Three novel Pseudomonas species isolated from symptomatic oak.</title>
        <authorList>
            <person name="Bueno-Gonzalez V."/>
            <person name="Brady C."/>
        </authorList>
    </citation>
    <scope>NUCLEOTIDE SEQUENCE [LARGE SCALE GENOMIC DNA]</scope>
    <source>
        <strain evidence="5 6">P17C</strain>
    </source>
</reference>
<dbReference type="Pfam" id="PF16344">
    <property type="entry name" value="FecR_C"/>
    <property type="match status" value="1"/>
</dbReference>
<accession>A0A4Q9R7H1</accession>
<keyword evidence="1" id="KW-0472">Membrane</keyword>
<keyword evidence="6" id="KW-1185">Reference proteome</keyword>
<dbReference type="AlphaFoldDB" id="A0A4Q9R7H1"/>
<dbReference type="EMBL" id="QJUP01000012">
    <property type="protein sequence ID" value="TBU96562.1"/>
    <property type="molecule type" value="Genomic_DNA"/>
</dbReference>
<dbReference type="InterPro" id="IPR006860">
    <property type="entry name" value="FecR"/>
</dbReference>
<feature type="domain" description="FecR N-terminal" evidence="3">
    <location>
        <begin position="14"/>
        <end position="56"/>
    </location>
</feature>
<feature type="domain" description="Protein FecR C-terminal" evidence="4">
    <location>
        <begin position="244"/>
        <end position="303"/>
    </location>
</feature>
<evidence type="ECO:0000259" key="4">
    <source>
        <dbReference type="Pfam" id="PF16344"/>
    </source>
</evidence>
<dbReference type="Gene3D" id="3.55.50.30">
    <property type="match status" value="1"/>
</dbReference>
<keyword evidence="1" id="KW-0812">Transmembrane</keyword>
<keyword evidence="1" id="KW-1133">Transmembrane helix</keyword>